<dbReference type="PATRIC" id="fig|1679444.3.peg.1339"/>
<gene>
    <name evidence="5" type="ORF">PYTT_1240</name>
</gene>
<dbReference type="InterPro" id="IPR052169">
    <property type="entry name" value="CW_Biosynth-Accessory"/>
</dbReference>
<feature type="chain" id="PRO_5014266414" evidence="3">
    <location>
        <begin position="26"/>
        <end position="880"/>
    </location>
</feature>
<dbReference type="Gene3D" id="3.90.1720.10">
    <property type="entry name" value="endopeptidase domain like (from Nostoc punctiforme)"/>
    <property type="match status" value="1"/>
</dbReference>
<evidence type="ECO:0000256" key="3">
    <source>
        <dbReference type="SAM" id="SignalP"/>
    </source>
</evidence>
<name>A0A1C7P9Q9_9BACT</name>
<dbReference type="KEGG" id="agl:PYTT_1240"/>
<dbReference type="SMART" id="SM00854">
    <property type="entry name" value="PGA_cap"/>
    <property type="match status" value="1"/>
</dbReference>
<proteinExistence type="inferred from homology"/>
<comment type="similarity">
    <text evidence="1">Belongs to the CapA family.</text>
</comment>
<dbReference type="RefSeq" id="WP_067777547.1">
    <property type="nucleotide sequence ID" value="NZ_LIGX01000038.1"/>
</dbReference>
<dbReference type="InterPro" id="IPR029052">
    <property type="entry name" value="Metallo-depent_PP-like"/>
</dbReference>
<feature type="domain" description="Capsule synthesis protein CapA" evidence="4">
    <location>
        <begin position="599"/>
        <end position="829"/>
    </location>
</feature>
<evidence type="ECO:0000256" key="1">
    <source>
        <dbReference type="ARBA" id="ARBA00005662"/>
    </source>
</evidence>
<protein>
    <submittedName>
        <fullName evidence="5">Capsule synthesis protein capa</fullName>
    </submittedName>
</protein>
<dbReference type="OrthoDB" id="9810906at2"/>
<dbReference type="Pfam" id="PF09587">
    <property type="entry name" value="PGA_cap"/>
    <property type="match status" value="1"/>
</dbReference>
<evidence type="ECO:0000313" key="5">
    <source>
        <dbReference type="EMBL" id="SEH85612.1"/>
    </source>
</evidence>
<reference evidence="6" key="1">
    <citation type="submission" date="2016-09" db="EMBL/GenBank/DDBJ databases">
        <authorList>
            <person name="Koehorst J."/>
        </authorList>
    </citation>
    <scope>NUCLEOTIDE SEQUENCE [LARGE SCALE GENOMIC DNA]</scope>
</reference>
<organism evidence="5 6">
    <name type="scientific">Akkermansia glycaniphila</name>
    <dbReference type="NCBI Taxonomy" id="1679444"/>
    <lineage>
        <taxon>Bacteria</taxon>
        <taxon>Pseudomonadati</taxon>
        <taxon>Verrucomicrobiota</taxon>
        <taxon>Verrucomicrobiia</taxon>
        <taxon>Verrucomicrobiales</taxon>
        <taxon>Akkermansiaceae</taxon>
        <taxon>Akkermansia</taxon>
    </lineage>
</organism>
<feature type="region of interest" description="Disordered" evidence="2">
    <location>
        <begin position="858"/>
        <end position="880"/>
    </location>
</feature>
<accession>A0A1C7P9Q9</accession>
<dbReference type="PANTHER" id="PTHR33393:SF13">
    <property type="entry name" value="PGA BIOSYNTHESIS PROTEIN CAPA"/>
    <property type="match status" value="1"/>
</dbReference>
<evidence type="ECO:0000313" key="6">
    <source>
        <dbReference type="Proteomes" id="UP000176204"/>
    </source>
</evidence>
<dbReference type="Proteomes" id="UP000176204">
    <property type="component" value="Chromosome I"/>
</dbReference>
<keyword evidence="6" id="KW-1185">Reference proteome</keyword>
<dbReference type="SUPFAM" id="SSF56300">
    <property type="entry name" value="Metallo-dependent phosphatases"/>
    <property type="match status" value="1"/>
</dbReference>
<evidence type="ECO:0000259" key="4">
    <source>
        <dbReference type="SMART" id="SM00854"/>
    </source>
</evidence>
<dbReference type="EMBL" id="LT629973">
    <property type="protein sequence ID" value="SEH85612.1"/>
    <property type="molecule type" value="Genomic_DNA"/>
</dbReference>
<feature type="signal peptide" evidence="3">
    <location>
        <begin position="1"/>
        <end position="25"/>
    </location>
</feature>
<evidence type="ECO:0000256" key="2">
    <source>
        <dbReference type="SAM" id="MobiDB-lite"/>
    </source>
</evidence>
<dbReference type="InterPro" id="IPR019079">
    <property type="entry name" value="Capsule_synth_CapA"/>
</dbReference>
<dbReference type="PANTHER" id="PTHR33393">
    <property type="entry name" value="POLYGLUTAMINE SYNTHESIS ACCESSORY PROTEIN RV0574C-RELATED"/>
    <property type="match status" value="1"/>
</dbReference>
<keyword evidence="3" id="KW-0732">Signal</keyword>
<dbReference type="STRING" id="1679444.PYTT_1240"/>
<sequence>MPFVAPFFLKYAVWRLRCVAFVVCAAVPVCMAQPVRIHVEDNHAGSFAFFAENADLESPHRLLLIDAHCDANGVKYSDDLREGVRRVANLAQRHERLAGWRREGRIQAYNWIEPLMPAPVAEVYWMPPPALVAAAGAESLQKDAADYLDGRAELDERRGPELGGRFRVVRSWEELPAAGDMPWLATIDLDSFASSADPVAELRAAWSRVLALHDLRAVSICVSRPWQPDDARAFALLEEALRLALATHPAHVSFEPLMPEGPDASLQAESFAKLGKPVPRLEMKKAPASLLALLRAERAQYDVAERREEWDALLDEQADAPLELGVQGRLRSPDGVWRLDRGAEAALQVEGAFGADARVTWFRLEPEREVANLVPSMASGRYFSGGTFRAAVWHARQVAQTDDPLLASAVWRQGAGAGRSWWKVRAEQDGRVWESPVVCVAVTEGEGFHAGLAEQLGTPYMFGAGMERERGLAVAESGYGNDCANYMAYAWRRAGKAVPWSNPEQLKACMEPLGLQLEPGSRVAVSAEDVRRGVVYHAGNHVSALWEDRPPLGSFGAEDVLVHHLSGFPELLTRAEFERKYPRAGYGLWTLKREGRSVRVAAFGDISPAGDDARWAELATAAGRGDLVVGNLEGSVEEAAGEVPPKRSFSFRAKPGALAPLLRQAGLHVVSLANNHAEDGGASGALRAKEELERAGIGCVGIGRSREEAVQPWIGVRRGKSFAVWGVAHDEAMNAPLPGVHAARLPQDAGLLLGSMRTWRRHVDYCMVLVHWGRENTEKLSEAQHVWSRWLAAAGADVVFGSHPHVLQAPDTVGGCIVFPSLGNARFEARGPVPGFSARGYGEVELRGRGDRTWRFVPLPAGGKARPAAGNGASDKSASG</sequence>
<dbReference type="AlphaFoldDB" id="A0A1C7P9Q9"/>
<dbReference type="Gene3D" id="3.60.21.10">
    <property type="match status" value="1"/>
</dbReference>